<keyword evidence="2" id="KW-1185">Reference proteome</keyword>
<name>A0A1Q5ZXA4_9SPHI</name>
<comment type="caution">
    <text evidence="1">The sequence shown here is derived from an EMBL/GenBank/DDBJ whole genome shotgun (WGS) entry which is preliminary data.</text>
</comment>
<reference evidence="1 2" key="1">
    <citation type="submission" date="2016-11" db="EMBL/GenBank/DDBJ databases">
        <title>Whole Genome Sequencing of Mucilaginibacter polytrichastri RG4-7(T) isolated from the moss sample.</title>
        <authorList>
            <person name="Li Y."/>
        </authorList>
    </citation>
    <scope>NUCLEOTIDE SEQUENCE [LARGE SCALE GENOMIC DNA]</scope>
    <source>
        <strain evidence="1 2">RG4-7</strain>
    </source>
</reference>
<organism evidence="1 2">
    <name type="scientific">Mucilaginibacter polytrichastri</name>
    <dbReference type="NCBI Taxonomy" id="1302689"/>
    <lineage>
        <taxon>Bacteria</taxon>
        <taxon>Pseudomonadati</taxon>
        <taxon>Bacteroidota</taxon>
        <taxon>Sphingobacteriia</taxon>
        <taxon>Sphingobacteriales</taxon>
        <taxon>Sphingobacteriaceae</taxon>
        <taxon>Mucilaginibacter</taxon>
    </lineage>
</organism>
<dbReference type="STRING" id="1302689.RG47T_1861"/>
<dbReference type="AlphaFoldDB" id="A0A1Q5ZXA4"/>
<proteinExistence type="predicted"/>
<evidence type="ECO:0000313" key="2">
    <source>
        <dbReference type="Proteomes" id="UP000186720"/>
    </source>
</evidence>
<gene>
    <name evidence="1" type="ORF">RG47T_1861</name>
</gene>
<sequence length="37" mass="4319">MAYIQTLTPLYIVKRYIERVICSILWYLNQTLTAGLG</sequence>
<dbReference type="EMBL" id="MPPL01000001">
    <property type="protein sequence ID" value="OKS86405.1"/>
    <property type="molecule type" value="Genomic_DNA"/>
</dbReference>
<accession>A0A1Q5ZXA4</accession>
<dbReference type="Proteomes" id="UP000186720">
    <property type="component" value="Unassembled WGS sequence"/>
</dbReference>
<protein>
    <submittedName>
        <fullName evidence="1">Uncharacterized protein</fullName>
    </submittedName>
</protein>
<evidence type="ECO:0000313" key="1">
    <source>
        <dbReference type="EMBL" id="OKS86405.1"/>
    </source>
</evidence>